<dbReference type="HAMAP" id="MF_00479">
    <property type="entry name" value="RsxG_RnfG"/>
    <property type="match status" value="1"/>
</dbReference>
<dbReference type="PANTHER" id="PTHR36118:SF1">
    <property type="entry name" value="ION-TRANSLOCATING OXIDOREDUCTASE COMPLEX SUBUNIT G"/>
    <property type="match status" value="1"/>
</dbReference>
<dbReference type="PANTHER" id="PTHR36118">
    <property type="entry name" value="ION-TRANSLOCATING OXIDOREDUCTASE COMPLEX SUBUNIT G"/>
    <property type="match status" value="1"/>
</dbReference>
<evidence type="ECO:0000256" key="6">
    <source>
        <dbReference type="HAMAP-Rule" id="MF_00479"/>
    </source>
</evidence>
<dbReference type="InterPro" id="IPR007329">
    <property type="entry name" value="FMN-bd"/>
</dbReference>
<comment type="cofactor">
    <cofactor evidence="6">
        <name>FMN</name>
        <dbReference type="ChEBI" id="CHEBI:58210"/>
    </cofactor>
</comment>
<gene>
    <name evidence="6" type="primary">rnfG</name>
    <name evidence="9" type="ORF">HMPREF9629_01249</name>
</gene>
<dbReference type="HOGENOM" id="CLU_077882_2_1_9"/>
<sequence length="186" mass="20139">MKNEVIKFGLILFIITAVSTGIVSTIYGITQPIIETQKIEKDNKARQEILYVAKSFEKIEEEFGEDIVEVYKGVDADNKTVGYTIKNISKGYGGDIEITTGITADGKISGVSLGSMSETPGLGAKSKDPAFIDQYNDKEAKELKVIKNAVPKDNEIVAIAGATITSNAVTKGVNQSIELFENELNK</sequence>
<keyword evidence="6 7" id="KW-1133">Transmembrane helix</keyword>
<keyword evidence="1 6" id="KW-0813">Transport</keyword>
<evidence type="ECO:0000259" key="8">
    <source>
        <dbReference type="SMART" id="SM00900"/>
    </source>
</evidence>
<dbReference type="GO" id="GO:0010181">
    <property type="term" value="F:FMN binding"/>
    <property type="evidence" value="ECO:0007669"/>
    <property type="project" value="InterPro"/>
</dbReference>
<keyword evidence="6" id="KW-1278">Translocase</keyword>
<dbReference type="Proteomes" id="UP000006437">
    <property type="component" value="Unassembled WGS sequence"/>
</dbReference>
<name>G9WYJ8_9FIRM</name>
<keyword evidence="6 7" id="KW-0812">Transmembrane</keyword>
<evidence type="ECO:0000256" key="5">
    <source>
        <dbReference type="ARBA" id="ARBA00022982"/>
    </source>
</evidence>
<dbReference type="GO" id="GO:0009055">
    <property type="term" value="F:electron transfer activity"/>
    <property type="evidence" value="ECO:0007669"/>
    <property type="project" value="InterPro"/>
</dbReference>
<dbReference type="Gene3D" id="3.90.1010.20">
    <property type="match status" value="1"/>
</dbReference>
<evidence type="ECO:0000313" key="9">
    <source>
        <dbReference type="EMBL" id="EHL16409.1"/>
    </source>
</evidence>
<comment type="caution">
    <text evidence="9">The sequence shown here is derived from an EMBL/GenBank/DDBJ whole genome shotgun (WGS) entry which is preliminary data.</text>
</comment>
<evidence type="ECO:0000256" key="1">
    <source>
        <dbReference type="ARBA" id="ARBA00022448"/>
    </source>
</evidence>
<dbReference type="PATRIC" id="fig|796937.3.peg.442"/>
<accession>G9WYJ8</accession>
<organism evidence="9 10">
    <name type="scientific">Peptoanaerobacter stomatis</name>
    <dbReference type="NCBI Taxonomy" id="796937"/>
    <lineage>
        <taxon>Bacteria</taxon>
        <taxon>Bacillati</taxon>
        <taxon>Bacillota</taxon>
        <taxon>Clostridia</taxon>
        <taxon>Peptostreptococcales</taxon>
        <taxon>Filifactoraceae</taxon>
        <taxon>Peptoanaerobacter</taxon>
    </lineage>
</organism>
<feature type="transmembrane region" description="Helical" evidence="7">
    <location>
        <begin position="6"/>
        <end position="29"/>
    </location>
</feature>
<keyword evidence="6 7" id="KW-0472">Membrane</keyword>
<keyword evidence="4 6" id="KW-0288">FMN</keyword>
<proteinExistence type="inferred from homology"/>
<evidence type="ECO:0000313" key="10">
    <source>
        <dbReference type="Proteomes" id="UP000006437"/>
    </source>
</evidence>
<evidence type="ECO:0000256" key="3">
    <source>
        <dbReference type="ARBA" id="ARBA00022630"/>
    </source>
</evidence>
<comment type="subunit">
    <text evidence="6">The complex is composed of six subunits: RnfA, RnfB, RnfC, RnfD, RnfE and RnfG.</text>
</comment>
<dbReference type="InterPro" id="IPR010209">
    <property type="entry name" value="Ion_transpt_RnfG/RsxG"/>
</dbReference>
<evidence type="ECO:0000256" key="4">
    <source>
        <dbReference type="ARBA" id="ARBA00022643"/>
    </source>
</evidence>
<comment type="subcellular location">
    <subcellularLocation>
        <location evidence="6">Cell membrane</location>
        <topology evidence="6">Single-pass membrane protein</topology>
    </subcellularLocation>
</comment>
<dbReference type="GO" id="GO:0022900">
    <property type="term" value="P:electron transport chain"/>
    <property type="evidence" value="ECO:0007669"/>
    <property type="project" value="UniProtKB-UniRule"/>
</dbReference>
<dbReference type="EMBL" id="AFZE01000003">
    <property type="protein sequence ID" value="EHL16409.1"/>
    <property type="molecule type" value="Genomic_DNA"/>
</dbReference>
<dbReference type="PIRSF" id="PIRSF006091">
    <property type="entry name" value="E_trnsport_RnfG"/>
    <property type="match status" value="1"/>
</dbReference>
<keyword evidence="3 6" id="KW-0285">Flavoprotein</keyword>
<reference evidence="9 10" key="1">
    <citation type="submission" date="2011-08" db="EMBL/GenBank/DDBJ databases">
        <title>The Genome Sequence of Eubacteriaceae bacterium ACC19a.</title>
        <authorList>
            <consortium name="The Broad Institute Genome Sequencing Platform"/>
            <person name="Earl A."/>
            <person name="Ward D."/>
            <person name="Feldgarden M."/>
            <person name="Gevers D."/>
            <person name="Sizova M."/>
            <person name="Hazen A."/>
            <person name="Epstein S."/>
            <person name="Young S.K."/>
            <person name="Zeng Q."/>
            <person name="Gargeya S."/>
            <person name="Fitzgerald M."/>
            <person name="Haas B."/>
            <person name="Abouelleil A."/>
            <person name="Alvarado L."/>
            <person name="Arachchi H.M."/>
            <person name="Berlin A."/>
            <person name="Brown A."/>
            <person name="Chapman S.B."/>
            <person name="Chen Z."/>
            <person name="Dunbar C."/>
            <person name="Freedman E."/>
            <person name="Gearin G."/>
            <person name="Gellesch M."/>
            <person name="Goldberg J."/>
            <person name="Griggs A."/>
            <person name="Gujja S."/>
            <person name="Heiman D."/>
            <person name="Howarth C."/>
            <person name="Larson L."/>
            <person name="Lui A."/>
            <person name="MacDonald P.J.P."/>
            <person name="Montmayeur A."/>
            <person name="Murphy C."/>
            <person name="Neiman D."/>
            <person name="Pearson M."/>
            <person name="Priest M."/>
            <person name="Roberts A."/>
            <person name="Saif S."/>
            <person name="Shea T."/>
            <person name="Shenoy N."/>
            <person name="Sisk P."/>
            <person name="Stolte C."/>
            <person name="Sykes S."/>
            <person name="Wortman J."/>
            <person name="Nusbaum C."/>
            <person name="Birren B."/>
        </authorList>
    </citation>
    <scope>NUCLEOTIDE SEQUENCE [LARGE SCALE GENOMIC DNA]</scope>
    <source>
        <strain evidence="9 10">ACC19a</strain>
    </source>
</reference>
<dbReference type="RefSeq" id="WP_009525484.1">
    <property type="nucleotide sequence ID" value="NZ_JH414552.1"/>
</dbReference>
<dbReference type="GO" id="GO:0005886">
    <property type="term" value="C:plasma membrane"/>
    <property type="evidence" value="ECO:0007669"/>
    <property type="project" value="UniProtKB-SubCell"/>
</dbReference>
<dbReference type="NCBIfam" id="TIGR01947">
    <property type="entry name" value="rnfG"/>
    <property type="match status" value="1"/>
</dbReference>
<feature type="domain" description="FMN-binding" evidence="8">
    <location>
        <begin position="91"/>
        <end position="180"/>
    </location>
</feature>
<comment type="function">
    <text evidence="6">Part of a membrane-bound complex that couples electron transfer with translocation of ions across the membrane.</text>
</comment>
<feature type="modified residue" description="FMN phosphoryl threonine" evidence="6">
    <location>
        <position position="163"/>
    </location>
</feature>
<dbReference type="EC" id="7.-.-.-" evidence="6"/>
<keyword evidence="6" id="KW-1003">Cell membrane</keyword>
<evidence type="ECO:0000256" key="2">
    <source>
        <dbReference type="ARBA" id="ARBA00022553"/>
    </source>
</evidence>
<evidence type="ECO:0000256" key="7">
    <source>
        <dbReference type="SAM" id="Phobius"/>
    </source>
</evidence>
<comment type="similarity">
    <text evidence="6">Belongs to the RnfG family.</text>
</comment>
<keyword evidence="2 6" id="KW-0597">Phosphoprotein</keyword>
<dbReference type="Pfam" id="PF04205">
    <property type="entry name" value="FMN_bind"/>
    <property type="match status" value="1"/>
</dbReference>
<keyword evidence="5 6" id="KW-0249">Electron transport</keyword>
<dbReference type="SMART" id="SM00900">
    <property type="entry name" value="FMN_bind"/>
    <property type="match status" value="1"/>
</dbReference>
<dbReference type="BioCyc" id="EBAC796937-HMP:GMGH-1253-MONOMER"/>
<dbReference type="AlphaFoldDB" id="G9WYJ8"/>
<protein>
    <recommendedName>
        <fullName evidence="6">Ion-translocating oxidoreductase complex subunit G</fullName>
        <ecNumber evidence="6">7.-.-.-</ecNumber>
    </recommendedName>
    <alternativeName>
        <fullName evidence="6">Rnf electron transport complex subunit G</fullName>
    </alternativeName>
</protein>